<evidence type="ECO:0000256" key="6">
    <source>
        <dbReference type="ARBA" id="ARBA00022842"/>
    </source>
</evidence>
<keyword evidence="3" id="KW-0540">Nuclease</keyword>
<dbReference type="KEGG" id="mxe:MYXE_40650"/>
<gene>
    <name evidence="9" type="ORF">MYXE_40650</name>
</gene>
<dbReference type="Gene3D" id="3.40.50.1010">
    <property type="entry name" value="5'-nuclease"/>
    <property type="match status" value="1"/>
</dbReference>
<dbReference type="GO" id="GO:0004518">
    <property type="term" value="F:nuclease activity"/>
    <property type="evidence" value="ECO:0007669"/>
    <property type="project" value="UniProtKB-KW"/>
</dbReference>
<dbReference type="GO" id="GO:0016787">
    <property type="term" value="F:hydrolase activity"/>
    <property type="evidence" value="ECO:0007669"/>
    <property type="project" value="UniProtKB-KW"/>
</dbReference>
<evidence type="ECO:0000256" key="4">
    <source>
        <dbReference type="ARBA" id="ARBA00022723"/>
    </source>
</evidence>
<dbReference type="SUPFAM" id="SSF88723">
    <property type="entry name" value="PIN domain-like"/>
    <property type="match status" value="1"/>
</dbReference>
<organism evidence="9 10">
    <name type="scientific">Mycobacterium xenopi</name>
    <dbReference type="NCBI Taxonomy" id="1789"/>
    <lineage>
        <taxon>Bacteria</taxon>
        <taxon>Bacillati</taxon>
        <taxon>Actinomycetota</taxon>
        <taxon>Actinomycetes</taxon>
        <taxon>Mycobacteriales</taxon>
        <taxon>Mycobacteriaceae</taxon>
        <taxon>Mycobacterium</taxon>
    </lineage>
</organism>
<name>A0AAD1H4C2_MYCXE</name>
<dbReference type="InterPro" id="IPR050556">
    <property type="entry name" value="Type_II_TA_system_RNase"/>
</dbReference>
<proteinExistence type="inferred from homology"/>
<evidence type="ECO:0000256" key="7">
    <source>
        <dbReference type="ARBA" id="ARBA00038093"/>
    </source>
</evidence>
<feature type="domain" description="PIN" evidence="8">
    <location>
        <begin position="4"/>
        <end position="116"/>
    </location>
</feature>
<sequence>MRAIVDTSVLIGEEPPSRVEAAISVASIAELHFGVLVAADDDERALRTARLGAIESAFDPLPVTAEVAREWGRLSAAVRNRGGRPRRRSVELVIAATANVHGVPLLTHNAGDFRIIDDLVDVRHPSEVPGLGADAQ</sequence>
<dbReference type="Pfam" id="PF01850">
    <property type="entry name" value="PIN"/>
    <property type="match status" value="1"/>
</dbReference>
<dbReference type="GO" id="GO:0046872">
    <property type="term" value="F:metal ion binding"/>
    <property type="evidence" value="ECO:0007669"/>
    <property type="project" value="UniProtKB-KW"/>
</dbReference>
<dbReference type="InterPro" id="IPR029060">
    <property type="entry name" value="PIN-like_dom_sf"/>
</dbReference>
<dbReference type="PANTHER" id="PTHR33653">
    <property type="entry name" value="RIBONUCLEASE VAPC2"/>
    <property type="match status" value="1"/>
</dbReference>
<comment type="cofactor">
    <cofactor evidence="1">
        <name>Mg(2+)</name>
        <dbReference type="ChEBI" id="CHEBI:18420"/>
    </cofactor>
</comment>
<dbReference type="EMBL" id="AP022314">
    <property type="protein sequence ID" value="BBU24275.1"/>
    <property type="molecule type" value="Genomic_DNA"/>
</dbReference>
<dbReference type="PANTHER" id="PTHR33653:SF1">
    <property type="entry name" value="RIBONUCLEASE VAPC2"/>
    <property type="match status" value="1"/>
</dbReference>
<evidence type="ECO:0000256" key="1">
    <source>
        <dbReference type="ARBA" id="ARBA00001946"/>
    </source>
</evidence>
<evidence type="ECO:0000256" key="2">
    <source>
        <dbReference type="ARBA" id="ARBA00022649"/>
    </source>
</evidence>
<evidence type="ECO:0000313" key="9">
    <source>
        <dbReference type="EMBL" id="BBU24275.1"/>
    </source>
</evidence>
<keyword evidence="4" id="KW-0479">Metal-binding</keyword>
<dbReference type="InterPro" id="IPR002716">
    <property type="entry name" value="PIN_dom"/>
</dbReference>
<keyword evidence="2" id="KW-1277">Toxin-antitoxin system</keyword>
<dbReference type="AlphaFoldDB" id="A0AAD1H4C2"/>
<keyword evidence="6" id="KW-0460">Magnesium</keyword>
<evidence type="ECO:0000313" key="10">
    <source>
        <dbReference type="Proteomes" id="UP000464624"/>
    </source>
</evidence>
<protein>
    <recommendedName>
        <fullName evidence="8">PIN domain-containing protein</fullName>
    </recommendedName>
</protein>
<evidence type="ECO:0000256" key="5">
    <source>
        <dbReference type="ARBA" id="ARBA00022801"/>
    </source>
</evidence>
<evidence type="ECO:0000259" key="8">
    <source>
        <dbReference type="Pfam" id="PF01850"/>
    </source>
</evidence>
<reference evidence="9 10" key="1">
    <citation type="submission" date="2019-12" db="EMBL/GenBank/DDBJ databases">
        <title>Complete genome sequence of Mycolicibacterium xenopi str. JCM15661T.</title>
        <authorList>
            <person name="Yoshida M."/>
            <person name="Fukano H."/>
            <person name="Asakura T."/>
            <person name="Hoshino Y."/>
        </authorList>
    </citation>
    <scope>NUCLEOTIDE SEQUENCE [LARGE SCALE GENOMIC DNA]</scope>
    <source>
        <strain evidence="9 10">JCM 15661T</strain>
    </source>
</reference>
<accession>A0AAD1H4C2</accession>
<evidence type="ECO:0000256" key="3">
    <source>
        <dbReference type="ARBA" id="ARBA00022722"/>
    </source>
</evidence>
<dbReference type="RefSeq" id="WP_085198089.1">
    <property type="nucleotide sequence ID" value="NZ_AP022314.1"/>
</dbReference>
<keyword evidence="5" id="KW-0378">Hydrolase</keyword>
<comment type="similarity">
    <text evidence="7">Belongs to the PINc/VapC protein family.</text>
</comment>
<dbReference type="Proteomes" id="UP000464624">
    <property type="component" value="Chromosome"/>
</dbReference>